<proteinExistence type="predicted"/>
<dbReference type="EMBL" id="CP064791">
    <property type="protein sequence ID" value="QSG14364.1"/>
    <property type="molecule type" value="Genomic_DNA"/>
</dbReference>
<name>A0A897NPK0_9EURY</name>
<dbReference type="AlphaFoldDB" id="A0A897NPK0"/>
<evidence type="ECO:0000313" key="2">
    <source>
        <dbReference type="Proteomes" id="UP000663292"/>
    </source>
</evidence>
<dbReference type="GeneID" id="68857458"/>
<protein>
    <submittedName>
        <fullName evidence="1">Uncharacterized protein</fullName>
    </submittedName>
</protein>
<dbReference type="Proteomes" id="UP000663292">
    <property type="component" value="Chromosome"/>
</dbReference>
<reference evidence="1 2" key="1">
    <citation type="submission" date="2020-11" db="EMBL/GenBank/DDBJ databases">
        <title>Carbohydrate-dependent, anaerobic sulfur respiration: A novel catabolism in halophilic archaea.</title>
        <authorList>
            <person name="Sorokin D.Y."/>
            <person name="Messina E."/>
            <person name="Smedile F."/>
            <person name="La Cono V."/>
            <person name="Hallsworth J.E."/>
            <person name="Yakimov M.M."/>
        </authorList>
    </citation>
    <scope>NUCLEOTIDE SEQUENCE [LARGE SCALE GENOMIC DNA]</scope>
    <source>
        <strain evidence="1 2">HSR-Est</strain>
    </source>
</reference>
<sequence>MVALEREQVEGIANDCYVDIYIAGNLSNGWWPWRMQHVNESGPSHVDRCESYILDSSYRDRNVGNRDVFDRAHELGADMVVLADVLHDMESTVDAVRDGLNLLDNHPCEADPIIPLQPPHSECYRRLEGLADRYAIGGVNTASTREKVEAAGAVRNIAGQDIWLHGLGYGLETPQPRYGCNTLVYALNENPGLLDSLDYSTPIQNALNQPISSGDHRTIPSNVYAGYVVLEAARLLSPSTRVVSDAENPTPLAW</sequence>
<keyword evidence="2" id="KW-1185">Reference proteome</keyword>
<gene>
    <name evidence="1" type="ORF">HSEST_0820</name>
</gene>
<evidence type="ECO:0000313" key="1">
    <source>
        <dbReference type="EMBL" id="QSG14364.1"/>
    </source>
</evidence>
<accession>A0A897NPK0</accession>
<dbReference type="RefSeq" id="WP_229122300.1">
    <property type="nucleotide sequence ID" value="NZ_CP064791.1"/>
</dbReference>
<organism evidence="1 2">
    <name type="scientific">Halapricum desulfuricans</name>
    <dbReference type="NCBI Taxonomy" id="2841257"/>
    <lineage>
        <taxon>Archaea</taxon>
        <taxon>Methanobacteriati</taxon>
        <taxon>Methanobacteriota</taxon>
        <taxon>Stenosarchaea group</taxon>
        <taxon>Halobacteria</taxon>
        <taxon>Halobacteriales</taxon>
        <taxon>Haloarculaceae</taxon>
        <taxon>Halapricum</taxon>
    </lineage>
</organism>